<dbReference type="EMBL" id="JACIIX010000015">
    <property type="protein sequence ID" value="MBB6211920.1"/>
    <property type="molecule type" value="Genomic_DNA"/>
</dbReference>
<name>A0A7X0DNF1_NOVIT</name>
<keyword evidence="2 5" id="KW-0238">DNA-binding</keyword>
<dbReference type="PROSITE" id="PS50995">
    <property type="entry name" value="HTH_MARR_2"/>
    <property type="match status" value="1"/>
</dbReference>
<dbReference type="InterPro" id="IPR052067">
    <property type="entry name" value="Metal_resp_HTH_trans_reg"/>
</dbReference>
<evidence type="ECO:0000256" key="2">
    <source>
        <dbReference type="ARBA" id="ARBA00023125"/>
    </source>
</evidence>
<evidence type="ECO:0000259" key="4">
    <source>
        <dbReference type="PROSITE" id="PS50995"/>
    </source>
</evidence>
<dbReference type="PROSITE" id="PS01117">
    <property type="entry name" value="HTH_MARR_1"/>
    <property type="match status" value="1"/>
</dbReference>
<proteinExistence type="predicted"/>
<evidence type="ECO:0000256" key="3">
    <source>
        <dbReference type="ARBA" id="ARBA00023163"/>
    </source>
</evidence>
<reference evidence="5 6" key="1">
    <citation type="submission" date="2020-08" db="EMBL/GenBank/DDBJ databases">
        <title>Genomic Encyclopedia of Type Strains, Phase IV (KMG-IV): sequencing the most valuable type-strain genomes for metagenomic binning, comparative biology and taxonomic classification.</title>
        <authorList>
            <person name="Goeker M."/>
        </authorList>
    </citation>
    <scope>NUCLEOTIDE SEQUENCE [LARGE SCALE GENOMIC DNA]</scope>
    <source>
        <strain evidence="5 6">DSM 11590</strain>
    </source>
</reference>
<dbReference type="GO" id="GO:0003700">
    <property type="term" value="F:DNA-binding transcription factor activity"/>
    <property type="evidence" value="ECO:0007669"/>
    <property type="project" value="InterPro"/>
</dbReference>
<sequence length="176" mass="19198">MSEKAPRSPSPAAPARPGDPLQLDLFVPYRLSVLSNLISHTVATIYGERFGLAIPEWRVMAVLGLAQHQGTPMCANAVAQRTEMDKVQVSRAVSRLLAMGLLGRTVDKADRRKANLTLTAAGTTVYQQIVPLALQYEGELLDTLETDELMMLERLLDKLTKTARGLSASFRPAEAP</sequence>
<dbReference type="GO" id="GO:0003677">
    <property type="term" value="F:DNA binding"/>
    <property type="evidence" value="ECO:0007669"/>
    <property type="project" value="UniProtKB-KW"/>
</dbReference>
<dbReference type="AlphaFoldDB" id="A0A7X0DNF1"/>
<keyword evidence="1" id="KW-0805">Transcription regulation</keyword>
<dbReference type="PANTHER" id="PTHR35790">
    <property type="entry name" value="HTH-TYPE TRANSCRIPTIONAL REGULATOR PCHR"/>
    <property type="match status" value="1"/>
</dbReference>
<comment type="caution">
    <text evidence="5">The sequence shown here is derived from an EMBL/GenBank/DDBJ whole genome shotgun (WGS) entry which is preliminary data.</text>
</comment>
<keyword evidence="6" id="KW-1185">Reference proteome</keyword>
<dbReference type="InterPro" id="IPR036390">
    <property type="entry name" value="WH_DNA-bd_sf"/>
</dbReference>
<dbReference type="SMART" id="SM00347">
    <property type="entry name" value="HTH_MARR"/>
    <property type="match status" value="1"/>
</dbReference>
<organism evidence="5 6">
    <name type="scientific">Novispirillum itersonii</name>
    <name type="common">Aquaspirillum itersonii</name>
    <dbReference type="NCBI Taxonomy" id="189"/>
    <lineage>
        <taxon>Bacteria</taxon>
        <taxon>Pseudomonadati</taxon>
        <taxon>Pseudomonadota</taxon>
        <taxon>Alphaproteobacteria</taxon>
        <taxon>Rhodospirillales</taxon>
        <taxon>Novispirillaceae</taxon>
        <taxon>Novispirillum</taxon>
    </lineage>
</organism>
<gene>
    <name evidence="5" type="ORF">FHS48_003366</name>
</gene>
<accession>A0A7X0DNF1</accession>
<dbReference type="PRINTS" id="PR00598">
    <property type="entry name" value="HTHMARR"/>
</dbReference>
<dbReference type="Proteomes" id="UP000544872">
    <property type="component" value="Unassembled WGS sequence"/>
</dbReference>
<dbReference type="PANTHER" id="PTHR35790:SF4">
    <property type="entry name" value="HTH-TYPE TRANSCRIPTIONAL REGULATOR PCHR"/>
    <property type="match status" value="1"/>
</dbReference>
<evidence type="ECO:0000256" key="1">
    <source>
        <dbReference type="ARBA" id="ARBA00023015"/>
    </source>
</evidence>
<protein>
    <submittedName>
        <fullName evidence="5">DNA-binding MarR family transcriptional regulator</fullName>
    </submittedName>
</protein>
<dbReference type="SUPFAM" id="SSF46785">
    <property type="entry name" value="Winged helix' DNA-binding domain"/>
    <property type="match status" value="1"/>
</dbReference>
<evidence type="ECO:0000313" key="6">
    <source>
        <dbReference type="Proteomes" id="UP000544872"/>
    </source>
</evidence>
<evidence type="ECO:0000313" key="5">
    <source>
        <dbReference type="EMBL" id="MBB6211920.1"/>
    </source>
</evidence>
<dbReference type="InterPro" id="IPR023187">
    <property type="entry name" value="Tscrpt_reg_MarR-type_CS"/>
</dbReference>
<feature type="domain" description="HTH marR-type" evidence="4">
    <location>
        <begin position="1"/>
        <end position="161"/>
    </location>
</feature>
<keyword evidence="3" id="KW-0804">Transcription</keyword>
<dbReference type="RefSeq" id="WP_184265119.1">
    <property type="nucleotide sequence ID" value="NZ_JACIIX010000015.1"/>
</dbReference>
<dbReference type="InterPro" id="IPR000835">
    <property type="entry name" value="HTH_MarR-typ"/>
</dbReference>
<dbReference type="Pfam" id="PF12802">
    <property type="entry name" value="MarR_2"/>
    <property type="match status" value="1"/>
</dbReference>
<dbReference type="Gene3D" id="1.10.10.10">
    <property type="entry name" value="Winged helix-like DNA-binding domain superfamily/Winged helix DNA-binding domain"/>
    <property type="match status" value="1"/>
</dbReference>
<dbReference type="InterPro" id="IPR036388">
    <property type="entry name" value="WH-like_DNA-bd_sf"/>
</dbReference>